<dbReference type="PANTHER" id="PTHR12126:SF16">
    <property type="entry name" value="MIOREX COMPLEX COMPONENT 2"/>
    <property type="match status" value="1"/>
</dbReference>
<evidence type="ECO:0000313" key="3">
    <source>
        <dbReference type="Proteomes" id="UP000070444"/>
    </source>
</evidence>
<dbReference type="STRING" id="796925.A0A137P6S0"/>
<dbReference type="AlphaFoldDB" id="A0A137P6S0"/>
<dbReference type="SUPFAM" id="SSF51735">
    <property type="entry name" value="NAD(P)-binding Rossmann-fold domains"/>
    <property type="match status" value="1"/>
</dbReference>
<dbReference type="InterPro" id="IPR001509">
    <property type="entry name" value="Epimerase_deHydtase"/>
</dbReference>
<gene>
    <name evidence="2" type="ORF">CONCODRAFT_17475</name>
</gene>
<proteinExistence type="predicted"/>
<protein>
    <submittedName>
        <fullName evidence="2">NAD(P)-binding protein</fullName>
    </submittedName>
</protein>
<dbReference type="InterPro" id="IPR036291">
    <property type="entry name" value="NAD(P)-bd_dom_sf"/>
</dbReference>
<sequence>MSKSLLIFGGGGFLGQNICKLATLNGWKVTSVSRSGSPQFRSNIPYWATKIKWESGDLFDPSSYSHLLKEPHQAIVHSVGAYLEGNYKDQVKKGELFGLLRSAIQSKLNPSPANSRDNTYNKLNFQSFKILIDELNKQSGERTFKPVVGYVSASPILPIDVNPNYLNSKRASEQYLLTNSHPNYKPLIFQPGLMYSDERSLTLPLAGALSAANTLQTMICKDINLVSKPLHVNQVAEGIVKAIDQTLINEEKTSEAPIFTPQKLINL</sequence>
<dbReference type="OMA" id="VCEAFIS"/>
<keyword evidence="3" id="KW-1185">Reference proteome</keyword>
<dbReference type="GO" id="GO:0044877">
    <property type="term" value="F:protein-containing complex binding"/>
    <property type="evidence" value="ECO:0007669"/>
    <property type="project" value="TreeGrafter"/>
</dbReference>
<accession>A0A137P6S0</accession>
<evidence type="ECO:0000313" key="2">
    <source>
        <dbReference type="EMBL" id="KXN70621.1"/>
    </source>
</evidence>
<dbReference type="Pfam" id="PF01370">
    <property type="entry name" value="Epimerase"/>
    <property type="match status" value="1"/>
</dbReference>
<evidence type="ECO:0000259" key="1">
    <source>
        <dbReference type="Pfam" id="PF01370"/>
    </source>
</evidence>
<name>A0A137P6S0_CONC2</name>
<organism evidence="2 3">
    <name type="scientific">Conidiobolus coronatus (strain ATCC 28846 / CBS 209.66 / NRRL 28638)</name>
    <name type="common">Delacroixia coronata</name>
    <dbReference type="NCBI Taxonomy" id="796925"/>
    <lineage>
        <taxon>Eukaryota</taxon>
        <taxon>Fungi</taxon>
        <taxon>Fungi incertae sedis</taxon>
        <taxon>Zoopagomycota</taxon>
        <taxon>Entomophthoromycotina</taxon>
        <taxon>Entomophthoromycetes</taxon>
        <taxon>Entomophthorales</taxon>
        <taxon>Ancylistaceae</taxon>
        <taxon>Conidiobolus</taxon>
    </lineage>
</organism>
<feature type="domain" description="NAD-dependent epimerase/dehydratase" evidence="1">
    <location>
        <begin position="6"/>
        <end position="90"/>
    </location>
</feature>
<reference evidence="2 3" key="1">
    <citation type="journal article" date="2015" name="Genome Biol. Evol.">
        <title>Phylogenomic analyses indicate that early fungi evolved digesting cell walls of algal ancestors of land plants.</title>
        <authorList>
            <person name="Chang Y."/>
            <person name="Wang S."/>
            <person name="Sekimoto S."/>
            <person name="Aerts A.L."/>
            <person name="Choi C."/>
            <person name="Clum A."/>
            <person name="LaButti K.M."/>
            <person name="Lindquist E.A."/>
            <person name="Yee Ngan C."/>
            <person name="Ohm R.A."/>
            <person name="Salamov A.A."/>
            <person name="Grigoriev I.V."/>
            <person name="Spatafora J.W."/>
            <person name="Berbee M.L."/>
        </authorList>
    </citation>
    <scope>NUCLEOTIDE SEQUENCE [LARGE SCALE GENOMIC DNA]</scope>
    <source>
        <strain evidence="2 3">NRRL 28638</strain>
    </source>
</reference>
<dbReference type="InterPro" id="IPR051207">
    <property type="entry name" value="ComplexI_NDUFA9_subunit"/>
</dbReference>
<dbReference type="GO" id="GO:0005739">
    <property type="term" value="C:mitochondrion"/>
    <property type="evidence" value="ECO:0007669"/>
    <property type="project" value="TreeGrafter"/>
</dbReference>
<dbReference type="EMBL" id="KQ964497">
    <property type="protein sequence ID" value="KXN70621.1"/>
    <property type="molecule type" value="Genomic_DNA"/>
</dbReference>
<dbReference type="PANTHER" id="PTHR12126">
    <property type="entry name" value="NADH-UBIQUINONE OXIDOREDUCTASE 39 KDA SUBUNIT-RELATED"/>
    <property type="match status" value="1"/>
</dbReference>
<dbReference type="OrthoDB" id="276721at2759"/>
<dbReference type="Gene3D" id="3.40.50.720">
    <property type="entry name" value="NAD(P)-binding Rossmann-like Domain"/>
    <property type="match status" value="1"/>
</dbReference>
<dbReference type="Proteomes" id="UP000070444">
    <property type="component" value="Unassembled WGS sequence"/>
</dbReference>